<dbReference type="InterPro" id="IPR036188">
    <property type="entry name" value="FAD/NAD-bd_sf"/>
</dbReference>
<gene>
    <name evidence="4" type="ORF">GCM10007989_30330</name>
</gene>
<dbReference type="Gene3D" id="3.50.50.60">
    <property type="entry name" value="FAD/NAD(P)-binding domain"/>
    <property type="match status" value="2"/>
</dbReference>
<dbReference type="GO" id="GO:0005886">
    <property type="term" value="C:plasma membrane"/>
    <property type="evidence" value="ECO:0007669"/>
    <property type="project" value="TreeGrafter"/>
</dbReference>
<dbReference type="EMBL" id="BMZE01000003">
    <property type="protein sequence ID" value="GHA32197.1"/>
    <property type="molecule type" value="Genomic_DNA"/>
</dbReference>
<dbReference type="GO" id="GO:0055130">
    <property type="term" value="P:D-alanine catabolic process"/>
    <property type="evidence" value="ECO:0007669"/>
    <property type="project" value="TreeGrafter"/>
</dbReference>
<organism evidence="4 5">
    <name type="scientific">Devosia pacifica</name>
    <dbReference type="NCBI Taxonomy" id="1335967"/>
    <lineage>
        <taxon>Bacteria</taxon>
        <taxon>Pseudomonadati</taxon>
        <taxon>Pseudomonadota</taxon>
        <taxon>Alphaproteobacteria</taxon>
        <taxon>Hyphomicrobiales</taxon>
        <taxon>Devosiaceae</taxon>
        <taxon>Devosia</taxon>
    </lineage>
</organism>
<dbReference type="NCBIfam" id="NF001933">
    <property type="entry name" value="PRK00711.1"/>
    <property type="match status" value="1"/>
</dbReference>
<dbReference type="AlphaFoldDB" id="A0A918VWU0"/>
<dbReference type="RefSeq" id="WP_189426561.1">
    <property type="nucleotide sequence ID" value="NZ_BMZE01000003.1"/>
</dbReference>
<evidence type="ECO:0000313" key="5">
    <source>
        <dbReference type="Proteomes" id="UP000646579"/>
    </source>
</evidence>
<dbReference type="GO" id="GO:0005737">
    <property type="term" value="C:cytoplasm"/>
    <property type="evidence" value="ECO:0007669"/>
    <property type="project" value="TreeGrafter"/>
</dbReference>
<dbReference type="GO" id="GO:0008718">
    <property type="term" value="F:D-amino-acid dehydrogenase activity"/>
    <property type="evidence" value="ECO:0007669"/>
    <property type="project" value="TreeGrafter"/>
</dbReference>
<dbReference type="Pfam" id="PF01266">
    <property type="entry name" value="DAO"/>
    <property type="match status" value="1"/>
</dbReference>
<evidence type="ECO:0000313" key="4">
    <source>
        <dbReference type="EMBL" id="GHA32197.1"/>
    </source>
</evidence>
<name>A0A918VWU0_9HYPH</name>
<evidence type="ECO:0000256" key="1">
    <source>
        <dbReference type="ARBA" id="ARBA00009410"/>
    </source>
</evidence>
<dbReference type="PANTHER" id="PTHR13847:SF280">
    <property type="entry name" value="D-AMINO ACID DEHYDROGENASE"/>
    <property type="match status" value="1"/>
</dbReference>
<reference evidence="4" key="2">
    <citation type="submission" date="2020-09" db="EMBL/GenBank/DDBJ databases">
        <authorList>
            <person name="Sun Q."/>
            <person name="Kim S."/>
        </authorList>
    </citation>
    <scope>NUCLEOTIDE SEQUENCE</scope>
    <source>
        <strain evidence="4">KCTC 32437</strain>
    </source>
</reference>
<proteinExistence type="inferred from homology"/>
<evidence type="ECO:0000259" key="3">
    <source>
        <dbReference type="Pfam" id="PF01266"/>
    </source>
</evidence>
<comment type="caution">
    <text evidence="4">The sequence shown here is derived from an EMBL/GenBank/DDBJ whole genome shotgun (WGS) entry which is preliminary data.</text>
</comment>
<comment type="similarity">
    <text evidence="1">Belongs to the DadA oxidoreductase family.</text>
</comment>
<sequence length="406" mass="43293">MRIVIIGAGIIGLSTAWQLVRDGHHVTIIDKAGSAGQGTSFANGAQLSYSYVAPLADPSVWAQLPKFLSDSQSPVQFRPGLSAFQYRWLLQFLAACTKRQAEETIERLGELASRSRSVLHSSGLLDSTQFAWRASGKLVVYSSEKSLAAASRQAEQQMAQGVSKQALSRDAVLALEPALGGISQRLVGGIFAPNDETGDALLLCRELERLMAESPNPPVFAYETSVRRIVTKSKVVECVDTDKGRFEADLYVLAAGAYSRILGRTAGLDLPIYPIKGYSLSAPISDRSAAPDISVTDAARKIVLARLGGTLRLAGAADVVGEGLDIDTRRTDKLIADARADFPDAARWQDATLWAGLRPATPTGQPIIGQTRLENLLVNVGHGSLGFTLALGSAERLARVVGGPSR</sequence>
<evidence type="ECO:0000256" key="2">
    <source>
        <dbReference type="ARBA" id="ARBA00023002"/>
    </source>
</evidence>
<dbReference type="SUPFAM" id="SSF51905">
    <property type="entry name" value="FAD/NAD(P)-binding domain"/>
    <property type="match status" value="1"/>
</dbReference>
<dbReference type="Proteomes" id="UP000646579">
    <property type="component" value="Unassembled WGS sequence"/>
</dbReference>
<dbReference type="InterPro" id="IPR006076">
    <property type="entry name" value="FAD-dep_OxRdtase"/>
</dbReference>
<dbReference type="Gene3D" id="3.30.9.10">
    <property type="entry name" value="D-Amino Acid Oxidase, subunit A, domain 2"/>
    <property type="match status" value="1"/>
</dbReference>
<feature type="domain" description="FAD dependent oxidoreductase" evidence="3">
    <location>
        <begin position="2"/>
        <end position="399"/>
    </location>
</feature>
<dbReference type="PANTHER" id="PTHR13847">
    <property type="entry name" value="SARCOSINE DEHYDROGENASE-RELATED"/>
    <property type="match status" value="1"/>
</dbReference>
<accession>A0A918VWU0</accession>
<protein>
    <submittedName>
        <fullName evidence="4">D-amino-acid dehydrogenase</fullName>
    </submittedName>
</protein>
<keyword evidence="5" id="KW-1185">Reference proteome</keyword>
<keyword evidence="2" id="KW-0560">Oxidoreductase</keyword>
<dbReference type="SUPFAM" id="SSF54373">
    <property type="entry name" value="FAD-linked reductases, C-terminal domain"/>
    <property type="match status" value="1"/>
</dbReference>
<reference evidence="4" key="1">
    <citation type="journal article" date="2014" name="Int. J. Syst. Evol. Microbiol.">
        <title>Complete genome sequence of Corynebacterium casei LMG S-19264T (=DSM 44701T), isolated from a smear-ripened cheese.</title>
        <authorList>
            <consortium name="US DOE Joint Genome Institute (JGI-PGF)"/>
            <person name="Walter F."/>
            <person name="Albersmeier A."/>
            <person name="Kalinowski J."/>
            <person name="Ruckert C."/>
        </authorList>
    </citation>
    <scope>NUCLEOTIDE SEQUENCE</scope>
    <source>
        <strain evidence="4">KCTC 32437</strain>
    </source>
</reference>